<keyword evidence="3" id="KW-1185">Reference proteome</keyword>
<evidence type="ECO:0000313" key="2">
    <source>
        <dbReference type="EMBL" id="MPD02247.1"/>
    </source>
</evidence>
<dbReference type="AlphaFoldDB" id="A0A5B7K6M0"/>
<accession>A0A5B7K6M0</accession>
<organism evidence="2 3">
    <name type="scientific">Portunus trituberculatus</name>
    <name type="common">Swimming crab</name>
    <name type="synonym">Neptunus trituberculatus</name>
    <dbReference type="NCBI Taxonomy" id="210409"/>
    <lineage>
        <taxon>Eukaryota</taxon>
        <taxon>Metazoa</taxon>
        <taxon>Ecdysozoa</taxon>
        <taxon>Arthropoda</taxon>
        <taxon>Crustacea</taxon>
        <taxon>Multicrustacea</taxon>
        <taxon>Malacostraca</taxon>
        <taxon>Eumalacostraca</taxon>
        <taxon>Eucarida</taxon>
        <taxon>Decapoda</taxon>
        <taxon>Pleocyemata</taxon>
        <taxon>Brachyura</taxon>
        <taxon>Eubrachyura</taxon>
        <taxon>Portunoidea</taxon>
        <taxon>Portunidae</taxon>
        <taxon>Portuninae</taxon>
        <taxon>Portunus</taxon>
    </lineage>
</organism>
<protein>
    <submittedName>
        <fullName evidence="2">Uncharacterized protein</fullName>
    </submittedName>
</protein>
<feature type="region of interest" description="Disordered" evidence="1">
    <location>
        <begin position="54"/>
        <end position="77"/>
    </location>
</feature>
<evidence type="ECO:0000313" key="3">
    <source>
        <dbReference type="Proteomes" id="UP000324222"/>
    </source>
</evidence>
<comment type="caution">
    <text evidence="2">The sequence shown here is derived from an EMBL/GenBank/DDBJ whole genome shotgun (WGS) entry which is preliminary data.</text>
</comment>
<gene>
    <name evidence="2" type="ORF">E2C01_097817</name>
</gene>
<dbReference type="EMBL" id="VSRR010130575">
    <property type="protein sequence ID" value="MPD02247.1"/>
    <property type="molecule type" value="Genomic_DNA"/>
</dbReference>
<feature type="compositionally biased region" description="Basic and acidic residues" evidence="1">
    <location>
        <begin position="62"/>
        <end position="77"/>
    </location>
</feature>
<evidence type="ECO:0000256" key="1">
    <source>
        <dbReference type="SAM" id="MobiDB-lite"/>
    </source>
</evidence>
<dbReference type="Proteomes" id="UP000324222">
    <property type="component" value="Unassembled WGS sequence"/>
</dbReference>
<proteinExistence type="predicted"/>
<name>A0A5B7K6M0_PORTR</name>
<sequence>MPQPAAQQIKQQKAAPSVCEARHSPHLTLVNEPPNYTTTLTGLGSCPHQGARTLTHTRHTHDRPGTHLNTPEHCRAS</sequence>
<reference evidence="2 3" key="1">
    <citation type="submission" date="2019-05" db="EMBL/GenBank/DDBJ databases">
        <title>Another draft genome of Portunus trituberculatus and its Hox gene families provides insights of decapod evolution.</title>
        <authorList>
            <person name="Jeong J.-H."/>
            <person name="Song I."/>
            <person name="Kim S."/>
            <person name="Choi T."/>
            <person name="Kim D."/>
            <person name="Ryu S."/>
            <person name="Kim W."/>
        </authorList>
    </citation>
    <scope>NUCLEOTIDE SEQUENCE [LARGE SCALE GENOMIC DNA]</scope>
    <source>
        <tissue evidence="2">Muscle</tissue>
    </source>
</reference>